<proteinExistence type="predicted"/>
<evidence type="ECO:0000256" key="1">
    <source>
        <dbReference type="SAM" id="MobiDB-lite"/>
    </source>
</evidence>
<gene>
    <name evidence="2" type="ORF">THAOC_34141</name>
</gene>
<dbReference type="AlphaFoldDB" id="K0RDP6"/>
<feature type="region of interest" description="Disordered" evidence="1">
    <location>
        <begin position="167"/>
        <end position="247"/>
    </location>
</feature>
<evidence type="ECO:0000313" key="3">
    <source>
        <dbReference type="Proteomes" id="UP000266841"/>
    </source>
</evidence>
<organism evidence="2 3">
    <name type="scientific">Thalassiosira oceanica</name>
    <name type="common">Marine diatom</name>
    <dbReference type="NCBI Taxonomy" id="159749"/>
    <lineage>
        <taxon>Eukaryota</taxon>
        <taxon>Sar</taxon>
        <taxon>Stramenopiles</taxon>
        <taxon>Ochrophyta</taxon>
        <taxon>Bacillariophyta</taxon>
        <taxon>Coscinodiscophyceae</taxon>
        <taxon>Thalassiosirophycidae</taxon>
        <taxon>Thalassiosirales</taxon>
        <taxon>Thalassiosiraceae</taxon>
        <taxon>Thalassiosira</taxon>
    </lineage>
</organism>
<feature type="region of interest" description="Disordered" evidence="1">
    <location>
        <begin position="119"/>
        <end position="152"/>
    </location>
</feature>
<dbReference type="EMBL" id="AGNL01047282">
    <property type="protein sequence ID" value="EJK47161.1"/>
    <property type="molecule type" value="Genomic_DNA"/>
</dbReference>
<keyword evidence="3" id="KW-1185">Reference proteome</keyword>
<protein>
    <submittedName>
        <fullName evidence="2">Uncharacterized protein</fullName>
    </submittedName>
</protein>
<reference evidence="2 3" key="1">
    <citation type="journal article" date="2012" name="Genome Biol.">
        <title>Genome and low-iron response of an oceanic diatom adapted to chronic iron limitation.</title>
        <authorList>
            <person name="Lommer M."/>
            <person name="Specht M."/>
            <person name="Roy A.S."/>
            <person name="Kraemer L."/>
            <person name="Andreson R."/>
            <person name="Gutowska M.A."/>
            <person name="Wolf J."/>
            <person name="Bergner S.V."/>
            <person name="Schilhabel M.B."/>
            <person name="Klostermeier U.C."/>
            <person name="Beiko R.G."/>
            <person name="Rosenstiel P."/>
            <person name="Hippler M."/>
            <person name="Laroche J."/>
        </authorList>
    </citation>
    <scope>NUCLEOTIDE SEQUENCE [LARGE SCALE GENOMIC DNA]</scope>
    <source>
        <strain evidence="2 3">CCMP1005</strain>
    </source>
</reference>
<accession>K0RDP6</accession>
<comment type="caution">
    <text evidence="2">The sequence shown here is derived from an EMBL/GenBank/DDBJ whole genome shotgun (WGS) entry which is preliminary data.</text>
</comment>
<name>K0RDP6_THAOC</name>
<dbReference type="Proteomes" id="UP000266841">
    <property type="component" value="Unassembled WGS sequence"/>
</dbReference>
<sequence length="376" mass="41321">MHPARLFLTTNERTCDWSAASQQIQLQSYPSTQPRARPDSTVSIRFPSSFPPRRFTRCRHDNDDDRYRLPTDGDGAAARRHVHVHGVLVGRHERPPQQEAKKARLTIPAAVALRGPHVFLPRRHDGPPGLPPAIDKRQRRPGLRRAPPPPRRLDVLRRGRVRLLAGDGRHRRPDRGRRGAHHAQLLRRRGDVPPPLHDGHIRRDQVQRGHERRLLDHRVALERPLRPGRRRGDGEGGDEGARVEGGLPTPVQIAKNAARDYILSTSRPATVAVASVLGAAELLGSSERRALLDALAGVLAADDVRRYVDGQEDVIKARTRLNTVIYGGKATSGASSVTVRAPCLPPSGSLVVGAPDPVDVLDESTGSRSIGRLVSP</sequence>
<feature type="compositionally biased region" description="Basic residues" evidence="1">
    <location>
        <begin position="169"/>
        <end position="187"/>
    </location>
</feature>
<feature type="compositionally biased region" description="Basic and acidic residues" evidence="1">
    <location>
        <begin position="197"/>
        <end position="242"/>
    </location>
</feature>
<evidence type="ECO:0000313" key="2">
    <source>
        <dbReference type="EMBL" id="EJK47161.1"/>
    </source>
</evidence>